<dbReference type="InterPro" id="IPR004119">
    <property type="entry name" value="EcKL"/>
</dbReference>
<accession>A0A8J9YM95</accession>
<gene>
    <name evidence="2" type="ORF">BINO364_LOCUS16634</name>
</gene>
<dbReference type="EMBL" id="OV170229">
    <property type="protein sequence ID" value="CAH0731865.1"/>
    <property type="molecule type" value="Genomic_DNA"/>
</dbReference>
<dbReference type="Pfam" id="PF02958">
    <property type="entry name" value="EcKL"/>
    <property type="match status" value="1"/>
</dbReference>
<dbReference type="InterPro" id="IPR015897">
    <property type="entry name" value="CHK_kinase-like"/>
</dbReference>
<evidence type="ECO:0000313" key="2">
    <source>
        <dbReference type="EMBL" id="CAH0731865.1"/>
    </source>
</evidence>
<organism evidence="2 3">
    <name type="scientific">Brenthis ino</name>
    <name type="common">lesser marbled fritillary</name>
    <dbReference type="NCBI Taxonomy" id="405034"/>
    <lineage>
        <taxon>Eukaryota</taxon>
        <taxon>Metazoa</taxon>
        <taxon>Ecdysozoa</taxon>
        <taxon>Arthropoda</taxon>
        <taxon>Hexapoda</taxon>
        <taxon>Insecta</taxon>
        <taxon>Pterygota</taxon>
        <taxon>Neoptera</taxon>
        <taxon>Endopterygota</taxon>
        <taxon>Lepidoptera</taxon>
        <taxon>Glossata</taxon>
        <taxon>Ditrysia</taxon>
        <taxon>Papilionoidea</taxon>
        <taxon>Nymphalidae</taxon>
        <taxon>Heliconiinae</taxon>
        <taxon>Argynnini</taxon>
        <taxon>Brenthis</taxon>
    </lineage>
</organism>
<dbReference type="SMART" id="SM00587">
    <property type="entry name" value="CHK"/>
    <property type="match status" value="1"/>
</dbReference>
<proteinExistence type="predicted"/>
<feature type="non-terminal residue" evidence="2">
    <location>
        <position position="243"/>
    </location>
</feature>
<feature type="domain" description="CHK kinase-like" evidence="1">
    <location>
        <begin position="4"/>
        <end position="160"/>
    </location>
</feature>
<sequence>MTTVSEKYLQTVINNVASELHLKEWSFTKKSFENVAQNYFGLLIPINLIGKVCGNYINFPIVLKLAPTDERFRKTITPAYSVKSVCLCHGDIWKENILFQYENNIPQSACIIDYQTTRVSSPAYDLLYLIVSSTSASLRKIHFNQFLDTYYQTLEETLLLCDVEPKKVYSKDMLFYDLKMVGPACLIVANTAIWLSSGLQQEGHVRSKVILTTEEEKEQAENKYREIVSGIIDDLSSYGYLLL</sequence>
<reference evidence="2" key="1">
    <citation type="submission" date="2021-12" db="EMBL/GenBank/DDBJ databases">
        <authorList>
            <person name="Martin H S."/>
        </authorList>
    </citation>
    <scope>NUCLEOTIDE SEQUENCE</scope>
</reference>
<dbReference type="InterPro" id="IPR011009">
    <property type="entry name" value="Kinase-like_dom_sf"/>
</dbReference>
<evidence type="ECO:0000313" key="3">
    <source>
        <dbReference type="Proteomes" id="UP000838878"/>
    </source>
</evidence>
<dbReference type="PANTHER" id="PTHR11012:SF48">
    <property type="entry name" value="CHK KINASE-LIKE DOMAIN-CONTAINING PROTEIN-RELATED"/>
    <property type="match status" value="1"/>
</dbReference>
<keyword evidence="3" id="KW-1185">Reference proteome</keyword>
<dbReference type="PANTHER" id="PTHR11012">
    <property type="entry name" value="PROTEIN KINASE-LIKE DOMAIN-CONTAINING"/>
    <property type="match status" value="1"/>
</dbReference>
<dbReference type="OrthoDB" id="7634340at2759"/>
<dbReference type="SUPFAM" id="SSF56112">
    <property type="entry name" value="Protein kinase-like (PK-like)"/>
    <property type="match status" value="1"/>
</dbReference>
<name>A0A8J9YM95_9NEOP</name>
<dbReference type="AlphaFoldDB" id="A0A8J9YM95"/>
<dbReference type="Gene3D" id="3.90.1200.10">
    <property type="match status" value="1"/>
</dbReference>
<dbReference type="Proteomes" id="UP000838878">
    <property type="component" value="Chromosome 9"/>
</dbReference>
<evidence type="ECO:0000259" key="1">
    <source>
        <dbReference type="SMART" id="SM00587"/>
    </source>
</evidence>
<protein>
    <recommendedName>
        <fullName evidence="1">CHK kinase-like domain-containing protein</fullName>
    </recommendedName>
</protein>